<keyword evidence="2" id="KW-0812">Transmembrane</keyword>
<feature type="transmembrane region" description="Helical" evidence="2">
    <location>
        <begin position="67"/>
        <end position="85"/>
    </location>
</feature>
<dbReference type="EMBL" id="BAAAVT010000001">
    <property type="protein sequence ID" value="GAA3051553.1"/>
    <property type="molecule type" value="Genomic_DNA"/>
</dbReference>
<proteinExistence type="predicted"/>
<evidence type="ECO:0000313" key="4">
    <source>
        <dbReference type="Proteomes" id="UP001500236"/>
    </source>
</evidence>
<keyword evidence="4" id="KW-1185">Reference proteome</keyword>
<evidence type="ECO:0000256" key="1">
    <source>
        <dbReference type="SAM" id="MobiDB-lite"/>
    </source>
</evidence>
<feature type="transmembrane region" description="Helical" evidence="2">
    <location>
        <begin position="40"/>
        <end position="61"/>
    </location>
</feature>
<dbReference type="Proteomes" id="UP001500236">
    <property type="component" value="Unassembled WGS sequence"/>
</dbReference>
<keyword evidence="2" id="KW-1133">Transmembrane helix</keyword>
<gene>
    <name evidence="3" type="ORF">GCM10010529_02060</name>
</gene>
<evidence type="ECO:0000313" key="3">
    <source>
        <dbReference type="EMBL" id="GAA3051553.1"/>
    </source>
</evidence>
<evidence type="ECO:0000256" key="2">
    <source>
        <dbReference type="SAM" id="Phobius"/>
    </source>
</evidence>
<keyword evidence="2" id="KW-0472">Membrane</keyword>
<organism evidence="3 4">
    <name type="scientific">Nesterenkonia aethiopica</name>
    <dbReference type="NCBI Taxonomy" id="269144"/>
    <lineage>
        <taxon>Bacteria</taxon>
        <taxon>Bacillati</taxon>
        <taxon>Actinomycetota</taxon>
        <taxon>Actinomycetes</taxon>
        <taxon>Micrococcales</taxon>
        <taxon>Micrococcaceae</taxon>
        <taxon>Nesterenkonia</taxon>
    </lineage>
</organism>
<feature type="region of interest" description="Disordered" evidence="1">
    <location>
        <begin position="1"/>
        <end position="32"/>
    </location>
</feature>
<name>A0ABP6LMB4_9MICC</name>
<sequence length="100" mass="10441">MGRAGQGPRDWSVDHEALEEIDDFRPPNPRNPLAGAKPGVVLGAVLAVGGLVALLVLTWLPATMPSWTAPVLIGVILAGLVTLFLQMPRHRSGSGDGAQV</sequence>
<protein>
    <submittedName>
        <fullName evidence="3">Uncharacterized protein</fullName>
    </submittedName>
</protein>
<accession>A0ABP6LMB4</accession>
<reference evidence="4" key="1">
    <citation type="journal article" date="2019" name="Int. J. Syst. Evol. Microbiol.">
        <title>The Global Catalogue of Microorganisms (GCM) 10K type strain sequencing project: providing services to taxonomists for standard genome sequencing and annotation.</title>
        <authorList>
            <consortium name="The Broad Institute Genomics Platform"/>
            <consortium name="The Broad Institute Genome Sequencing Center for Infectious Disease"/>
            <person name="Wu L."/>
            <person name="Ma J."/>
        </authorList>
    </citation>
    <scope>NUCLEOTIDE SEQUENCE [LARGE SCALE GENOMIC DNA]</scope>
    <source>
        <strain evidence="4">JCM 14309</strain>
    </source>
</reference>
<comment type="caution">
    <text evidence="3">The sequence shown here is derived from an EMBL/GenBank/DDBJ whole genome shotgun (WGS) entry which is preliminary data.</text>
</comment>